<name>A0A5K7X3A5_9BACT</name>
<dbReference type="KEGG" id="lpav:PLANPX_0710"/>
<evidence type="ECO:0000313" key="2">
    <source>
        <dbReference type="EMBL" id="BBO31098.1"/>
    </source>
</evidence>
<dbReference type="RefSeq" id="WP_152097298.1">
    <property type="nucleotide sequence ID" value="NZ_AP021861.1"/>
</dbReference>
<organism evidence="2 3">
    <name type="scientific">Lacipirellula parvula</name>
    <dbReference type="NCBI Taxonomy" id="2650471"/>
    <lineage>
        <taxon>Bacteria</taxon>
        <taxon>Pseudomonadati</taxon>
        <taxon>Planctomycetota</taxon>
        <taxon>Planctomycetia</taxon>
        <taxon>Pirellulales</taxon>
        <taxon>Lacipirellulaceae</taxon>
        <taxon>Lacipirellula</taxon>
    </lineage>
</organism>
<dbReference type="EMBL" id="AP021861">
    <property type="protein sequence ID" value="BBO31098.1"/>
    <property type="molecule type" value="Genomic_DNA"/>
</dbReference>
<keyword evidence="3" id="KW-1185">Reference proteome</keyword>
<sequence length="167" mass="18325">MVIRLSQKLSKRVGETPTNVLPLDQNLLADWSGHLFTADRTQYVILTNTASLYSAVFYGRGVTDGGRLIQRGLESVRGVMVDDGLGFLYLRLVALSAASVIFSKSLNRSVTGSMNDLINCAKVWLTEAELSPYDTSFKLNDMPMSAIKYANPREALKSLSAEMPETA</sequence>
<dbReference type="Pfam" id="PF22016">
    <property type="entry name" value="DUF6933"/>
    <property type="match status" value="1"/>
</dbReference>
<dbReference type="Proteomes" id="UP000326837">
    <property type="component" value="Chromosome"/>
</dbReference>
<feature type="domain" description="DUF6933" evidence="1">
    <location>
        <begin position="2"/>
        <end position="155"/>
    </location>
</feature>
<evidence type="ECO:0000259" key="1">
    <source>
        <dbReference type="Pfam" id="PF22016"/>
    </source>
</evidence>
<reference evidence="3" key="1">
    <citation type="submission" date="2019-10" db="EMBL/GenBank/DDBJ databases">
        <title>Lacipirellula parvula gen. nov., sp. nov., representing a lineage of planctomycetes widespread in freshwater anoxic habitats, and description of the family Lacipirellulaceae.</title>
        <authorList>
            <person name="Dedysh S.N."/>
            <person name="Kulichevskaya I.S."/>
            <person name="Beletsky A.V."/>
            <person name="Rakitin A.L."/>
            <person name="Mardanov A.V."/>
            <person name="Ivanova A.A."/>
            <person name="Saltykova V.X."/>
            <person name="Rijpstra W.I.C."/>
            <person name="Sinninghe Damste J.S."/>
            <person name="Ravin N.V."/>
        </authorList>
    </citation>
    <scope>NUCLEOTIDE SEQUENCE [LARGE SCALE GENOMIC DNA]</scope>
    <source>
        <strain evidence="3">PX69</strain>
    </source>
</reference>
<evidence type="ECO:0000313" key="3">
    <source>
        <dbReference type="Proteomes" id="UP000326837"/>
    </source>
</evidence>
<protein>
    <recommendedName>
        <fullName evidence="1">DUF6933 domain-containing protein</fullName>
    </recommendedName>
</protein>
<proteinExistence type="predicted"/>
<gene>
    <name evidence="2" type="ORF">PLANPX_0710</name>
</gene>
<dbReference type="AlphaFoldDB" id="A0A5K7X3A5"/>
<dbReference type="InterPro" id="IPR053864">
    <property type="entry name" value="DUF6933"/>
</dbReference>
<accession>A0A5K7X3A5</accession>